<dbReference type="KEGG" id="muo:115461141"/>
<dbReference type="Proteomes" id="UP000515156">
    <property type="component" value="Chromosome 2"/>
</dbReference>
<dbReference type="OrthoDB" id="10018535at2759"/>
<dbReference type="GO" id="GO:0005737">
    <property type="term" value="C:cytoplasm"/>
    <property type="evidence" value="ECO:0007669"/>
    <property type="project" value="UniProtKB-SubCell"/>
</dbReference>
<name>A0A6P7WZP8_9AMPH</name>
<comment type="function">
    <text evidence="4">Inhibits cell growth by regulating the TOR signaling pathway upstream of the TSC1-TSC2 complex and downstream of AKT1.</text>
</comment>
<dbReference type="Pfam" id="PF07809">
    <property type="entry name" value="RTP801_C"/>
    <property type="match status" value="1"/>
</dbReference>
<comment type="similarity">
    <text evidence="2">Belongs to the DDIT4 family.</text>
</comment>
<dbReference type="AlphaFoldDB" id="A0A6P7WZP8"/>
<evidence type="ECO:0000256" key="3">
    <source>
        <dbReference type="ARBA" id="ARBA00022490"/>
    </source>
</evidence>
<evidence type="ECO:0000256" key="5">
    <source>
        <dbReference type="ARBA" id="ARBA00039359"/>
    </source>
</evidence>
<dbReference type="CTD" id="115265"/>
<dbReference type="PANTHER" id="PTHR12478">
    <property type="entry name" value="DNA-DAMAGE-INDUCIBLE TRANSCRIPT 4 PROTEIN DDIT4"/>
    <property type="match status" value="1"/>
</dbReference>
<evidence type="ECO:0000256" key="1">
    <source>
        <dbReference type="ARBA" id="ARBA00004496"/>
    </source>
</evidence>
<organism evidence="6 7">
    <name type="scientific">Microcaecilia unicolor</name>
    <dbReference type="NCBI Taxonomy" id="1415580"/>
    <lineage>
        <taxon>Eukaryota</taxon>
        <taxon>Metazoa</taxon>
        <taxon>Chordata</taxon>
        <taxon>Craniata</taxon>
        <taxon>Vertebrata</taxon>
        <taxon>Euteleostomi</taxon>
        <taxon>Amphibia</taxon>
        <taxon>Gymnophiona</taxon>
        <taxon>Siphonopidae</taxon>
        <taxon>Microcaecilia</taxon>
    </lineage>
</organism>
<comment type="subcellular location">
    <subcellularLocation>
        <location evidence="1">Cytoplasm</location>
    </subcellularLocation>
</comment>
<gene>
    <name evidence="7" type="primary">DDIT4L</name>
</gene>
<evidence type="ECO:0000256" key="2">
    <source>
        <dbReference type="ARBA" id="ARBA00010670"/>
    </source>
</evidence>
<dbReference type="PANTHER" id="PTHR12478:SF17">
    <property type="entry name" value="DNA DAMAGE-INDUCIBLE TRANSCRIPT 4-LIKE PROTEIN"/>
    <property type="match status" value="1"/>
</dbReference>
<dbReference type="InParanoid" id="A0A6P7WZP8"/>
<evidence type="ECO:0000313" key="7">
    <source>
        <dbReference type="RefSeq" id="XP_030046601.1"/>
    </source>
</evidence>
<reference evidence="7" key="1">
    <citation type="submission" date="2025-08" db="UniProtKB">
        <authorList>
            <consortium name="RefSeq"/>
        </authorList>
    </citation>
    <scope>IDENTIFICATION</scope>
</reference>
<dbReference type="GeneID" id="115461141"/>
<accession>A0A6P7WZP8</accession>
<dbReference type="FunCoup" id="A0A6P7WZP8">
    <property type="interactions" value="500"/>
</dbReference>
<keyword evidence="6" id="KW-1185">Reference proteome</keyword>
<dbReference type="RefSeq" id="XP_030046601.1">
    <property type="nucleotide sequence ID" value="XM_030190741.1"/>
</dbReference>
<dbReference type="Gene3D" id="3.90.470.40">
    <property type="entry name" value="RTP801-like"/>
    <property type="match status" value="1"/>
</dbReference>
<dbReference type="InterPro" id="IPR038281">
    <property type="entry name" value="RTP801-like_C_sf"/>
</dbReference>
<sequence length="195" mass="21868">MVATTTLNIKNSECFSTLVDPGLHSAGISELLYWDPVSLNLNLKEAVTEEKSCHSLIKMLENCLSRSKQTKLKCSKVLVPEKLIRTIAQEIVHLSSTEPCGLRGCVIFVNLEVDSTCKKLDKIVYDSSVVPTFELTLVLKQEGHSWPGLRNFFIGACFTSVFHRVLKLSPSFWLLKRKLYSAVTAETQPKECFSL</sequence>
<dbReference type="GO" id="GO:0009968">
    <property type="term" value="P:negative regulation of signal transduction"/>
    <property type="evidence" value="ECO:0007669"/>
    <property type="project" value="InterPro"/>
</dbReference>
<protein>
    <recommendedName>
        <fullName evidence="5">DNA damage-inducible transcript 4-like protein</fullName>
    </recommendedName>
</protein>
<proteinExistence type="inferred from homology"/>
<evidence type="ECO:0000256" key="4">
    <source>
        <dbReference type="ARBA" id="ARBA00037487"/>
    </source>
</evidence>
<keyword evidence="3" id="KW-0963">Cytoplasm</keyword>
<evidence type="ECO:0000313" key="6">
    <source>
        <dbReference type="Proteomes" id="UP000515156"/>
    </source>
</evidence>
<dbReference type="InterPro" id="IPR012918">
    <property type="entry name" value="RTP801-like"/>
</dbReference>